<dbReference type="KEGG" id="egr:104436427"/>
<evidence type="ECO:0000313" key="9">
    <source>
        <dbReference type="EMBL" id="KCW79425.1"/>
    </source>
</evidence>
<dbReference type="OrthoDB" id="1927209at2759"/>
<evidence type="ECO:0000256" key="4">
    <source>
        <dbReference type="PROSITE-ProRule" id="PRU01002"/>
    </source>
</evidence>
<evidence type="ECO:0000259" key="7">
    <source>
        <dbReference type="PROSITE" id="PS51666"/>
    </source>
</evidence>
<gene>
    <name evidence="9" type="ORF">EUGRSUZ_C00823</name>
</gene>
<dbReference type="GO" id="GO:0006355">
    <property type="term" value="P:regulation of DNA-templated transcription"/>
    <property type="evidence" value="ECO:0007669"/>
    <property type="project" value="InterPro"/>
</dbReference>
<feature type="short sequence motif" description="Bipartite nuclear localization signal" evidence="4">
    <location>
        <begin position="89"/>
        <end position="99"/>
    </location>
</feature>
<dbReference type="InterPro" id="IPR014977">
    <property type="entry name" value="WRC_dom"/>
</dbReference>
<feature type="compositionally biased region" description="Basic residues" evidence="6">
    <location>
        <begin position="114"/>
        <end position="123"/>
    </location>
</feature>
<feature type="region of interest" description="Disordered" evidence="6">
    <location>
        <begin position="330"/>
        <end position="381"/>
    </location>
</feature>
<feature type="compositionally biased region" description="Low complexity" evidence="6">
    <location>
        <begin position="130"/>
        <end position="148"/>
    </location>
</feature>
<feature type="domain" description="QLQ" evidence="7">
    <location>
        <begin position="13"/>
        <end position="48"/>
    </location>
</feature>
<reference evidence="9" key="1">
    <citation type="submission" date="2013-07" db="EMBL/GenBank/DDBJ databases">
        <title>The genome of Eucalyptus grandis.</title>
        <authorList>
            <person name="Schmutz J."/>
            <person name="Hayes R."/>
            <person name="Myburg A."/>
            <person name="Tuskan G."/>
            <person name="Grattapaglia D."/>
            <person name="Rokhsar D.S."/>
        </authorList>
    </citation>
    <scope>NUCLEOTIDE SEQUENCE</scope>
    <source>
        <tissue evidence="9">Leaf extractions</tissue>
    </source>
</reference>
<dbReference type="InterPro" id="IPR031137">
    <property type="entry name" value="GRF"/>
</dbReference>
<dbReference type="AlphaFoldDB" id="A0A059CNF0"/>
<dbReference type="EMBL" id="KK198755">
    <property type="protein sequence ID" value="KCW79425.1"/>
    <property type="molecule type" value="Genomic_DNA"/>
</dbReference>
<dbReference type="SMART" id="SM00951">
    <property type="entry name" value="QLQ"/>
    <property type="match status" value="1"/>
</dbReference>
<proteinExistence type="inferred from homology"/>
<dbReference type="OMA" id="HQSQHFG"/>
<dbReference type="PROSITE" id="PS51666">
    <property type="entry name" value="QLQ"/>
    <property type="match status" value="1"/>
</dbReference>
<evidence type="ECO:0000256" key="1">
    <source>
        <dbReference type="ARBA" id="ARBA00004123"/>
    </source>
</evidence>
<accession>A0A059CNF0</accession>
<evidence type="ECO:0000256" key="2">
    <source>
        <dbReference type="ARBA" id="ARBA00008122"/>
    </source>
</evidence>
<feature type="compositionally biased region" description="Polar residues" evidence="6">
    <location>
        <begin position="149"/>
        <end position="163"/>
    </location>
</feature>
<evidence type="ECO:0000256" key="6">
    <source>
        <dbReference type="SAM" id="MobiDB-lite"/>
    </source>
</evidence>
<comment type="domain">
    <text evidence="5">The QLQ domain and WRC domain may be involved in protein-protein interaction and DNA-binding, respectively.</text>
</comment>
<comment type="function">
    <text evidence="5">Transcription activator.</text>
</comment>
<dbReference type="GO" id="GO:0005634">
    <property type="term" value="C:nucleus"/>
    <property type="evidence" value="ECO:0007669"/>
    <property type="project" value="UniProtKB-SubCell"/>
</dbReference>
<feature type="short sequence motif" description="Bipartite nuclear localization signal" evidence="4">
    <location>
        <begin position="117"/>
        <end position="124"/>
    </location>
</feature>
<dbReference type="Gramene" id="KCW79425">
    <property type="protein sequence ID" value="KCW79425"/>
    <property type="gene ID" value="EUGRSUZ_C00823"/>
</dbReference>
<comment type="similarity">
    <text evidence="2 5">Belongs to the GRF family.</text>
</comment>
<keyword evidence="5" id="KW-0805">Transcription regulation</keyword>
<feature type="region of interest" description="Disordered" evidence="6">
    <location>
        <begin position="111"/>
        <end position="193"/>
    </location>
</feature>
<protein>
    <recommendedName>
        <fullName evidence="5">Growth-regulating factor</fullName>
    </recommendedName>
</protein>
<dbReference type="STRING" id="71139.A0A059CNF0"/>
<dbReference type="GO" id="GO:0005524">
    <property type="term" value="F:ATP binding"/>
    <property type="evidence" value="ECO:0007669"/>
    <property type="project" value="UniProtKB-UniRule"/>
</dbReference>
<feature type="domain" description="WRC" evidence="8">
    <location>
        <begin position="84"/>
        <end position="128"/>
    </location>
</feature>
<keyword evidence="3 4" id="KW-0539">Nucleus</keyword>
<evidence type="ECO:0000256" key="5">
    <source>
        <dbReference type="RuleBase" id="RU367127"/>
    </source>
</evidence>
<comment type="subcellular location">
    <subcellularLocation>
        <location evidence="1 4 5">Nucleus</location>
    </subcellularLocation>
</comment>
<dbReference type="Pfam" id="PF08879">
    <property type="entry name" value="WRC"/>
    <property type="match status" value="1"/>
</dbReference>
<dbReference type="eggNOG" id="ENOG502RAHZ">
    <property type="taxonomic scope" value="Eukaryota"/>
</dbReference>
<dbReference type="PANTHER" id="PTHR31602:SF46">
    <property type="entry name" value="GROWTH-REGULATING FACTOR 6"/>
    <property type="match status" value="1"/>
</dbReference>
<keyword evidence="5" id="KW-0804">Transcription</keyword>
<dbReference type="InterPro" id="IPR014978">
    <property type="entry name" value="Gln-Leu-Gln_QLQ"/>
</dbReference>
<dbReference type="FunCoup" id="A0A059CNF0">
    <property type="interactions" value="5"/>
</dbReference>
<organism evidence="9">
    <name type="scientific">Eucalyptus grandis</name>
    <name type="common">Flooded gum</name>
    <dbReference type="NCBI Taxonomy" id="71139"/>
    <lineage>
        <taxon>Eukaryota</taxon>
        <taxon>Viridiplantae</taxon>
        <taxon>Streptophyta</taxon>
        <taxon>Embryophyta</taxon>
        <taxon>Tracheophyta</taxon>
        <taxon>Spermatophyta</taxon>
        <taxon>Magnoliopsida</taxon>
        <taxon>eudicotyledons</taxon>
        <taxon>Gunneridae</taxon>
        <taxon>Pentapetalae</taxon>
        <taxon>rosids</taxon>
        <taxon>malvids</taxon>
        <taxon>Myrtales</taxon>
        <taxon>Myrtaceae</taxon>
        <taxon>Myrtoideae</taxon>
        <taxon>Eucalypteae</taxon>
        <taxon>Eucalyptus</taxon>
    </lineage>
</organism>
<dbReference type="Pfam" id="PF08880">
    <property type="entry name" value="QLQ"/>
    <property type="match status" value="1"/>
</dbReference>
<dbReference type="InParanoid" id="A0A059CNF0"/>
<dbReference type="PROSITE" id="PS51667">
    <property type="entry name" value="WRC"/>
    <property type="match status" value="1"/>
</dbReference>
<dbReference type="GO" id="GO:0006351">
    <property type="term" value="P:DNA-templated transcription"/>
    <property type="evidence" value="ECO:0007669"/>
    <property type="project" value="UniProtKB-UniRule"/>
</dbReference>
<feature type="compositionally biased region" description="Low complexity" evidence="6">
    <location>
        <begin position="349"/>
        <end position="364"/>
    </location>
</feature>
<evidence type="ECO:0000259" key="8">
    <source>
        <dbReference type="PROSITE" id="PS51667"/>
    </source>
</evidence>
<feature type="compositionally biased region" description="Basic residues" evidence="6">
    <location>
        <begin position="175"/>
        <end position="184"/>
    </location>
</feature>
<name>A0A059CNF0_EUCGR</name>
<evidence type="ECO:0000256" key="3">
    <source>
        <dbReference type="ARBA" id="ARBA00023242"/>
    </source>
</evidence>
<sequence>MHMMSGGMSSRFPFTASQWQELEHQALIYKYLISGIPIPPDLLFSLKRSPSCFDSSHFSPKFLSHQPQHVGWNCFQMGLGKKIDPEPGRCRRTDGKKWRCSKEAYPDSKYCERHMHRGKNRSRKPVEVLSSISSASPTPTPTASITPSNKSPYYSHNPATNPQSLSSLSTSDHSHHNHPNHPHHSYYFSSRPPGNIALSAQDSSTTNFLLDSGSYSQSGQDYRKNRYLYGLKENHVDEHAFFAEPSGSMRSFSGSSMDDSWQLTPLAMSSSSKQRSCSALESDYSYLQLQSLSDVSKHYKQDVKCELMMPMKMERDEEEPQKTIHRFFDEGPMKSRDNSSWVDVEDNKSSNSSSMSTTKLSISMPSSNDFPAFNSRRNYDG</sequence>
<dbReference type="PANTHER" id="PTHR31602">
    <property type="entry name" value="GROWTH-REGULATING FACTOR 5"/>
    <property type="match status" value="1"/>
</dbReference>
<dbReference type="GO" id="GO:0099402">
    <property type="term" value="P:plant organ development"/>
    <property type="evidence" value="ECO:0007669"/>
    <property type="project" value="UniProtKB-ARBA"/>
</dbReference>
<keyword evidence="5" id="KW-0010">Activator</keyword>